<dbReference type="EMBL" id="JAHUTI010039921">
    <property type="protein sequence ID" value="MED6244830.1"/>
    <property type="molecule type" value="Genomic_DNA"/>
</dbReference>
<keyword evidence="3" id="KW-1185">Reference proteome</keyword>
<organism evidence="2 3">
    <name type="scientific">Ataeniobius toweri</name>
    <dbReference type="NCBI Taxonomy" id="208326"/>
    <lineage>
        <taxon>Eukaryota</taxon>
        <taxon>Metazoa</taxon>
        <taxon>Chordata</taxon>
        <taxon>Craniata</taxon>
        <taxon>Vertebrata</taxon>
        <taxon>Euteleostomi</taxon>
        <taxon>Actinopterygii</taxon>
        <taxon>Neopterygii</taxon>
        <taxon>Teleostei</taxon>
        <taxon>Neoteleostei</taxon>
        <taxon>Acanthomorphata</taxon>
        <taxon>Ovalentaria</taxon>
        <taxon>Atherinomorphae</taxon>
        <taxon>Cyprinodontiformes</taxon>
        <taxon>Goodeidae</taxon>
        <taxon>Ataeniobius</taxon>
    </lineage>
</organism>
<sequence>MVVISLCLPLVFIFRFFSCQQAETEGGVVLQPTLRANRPQGDLCQCRTKSGCFSAGFQVTGNQGARF</sequence>
<keyword evidence="1" id="KW-0732">Signal</keyword>
<reference evidence="2 3" key="1">
    <citation type="submission" date="2021-07" db="EMBL/GenBank/DDBJ databases">
        <authorList>
            <person name="Palmer J.M."/>
        </authorList>
    </citation>
    <scope>NUCLEOTIDE SEQUENCE [LARGE SCALE GENOMIC DNA]</scope>
    <source>
        <strain evidence="2 3">AT_MEX2019</strain>
        <tissue evidence="2">Muscle</tissue>
    </source>
</reference>
<evidence type="ECO:0000256" key="1">
    <source>
        <dbReference type="SAM" id="SignalP"/>
    </source>
</evidence>
<proteinExistence type="predicted"/>
<name>A0ABU7B5C7_9TELE</name>
<protein>
    <recommendedName>
        <fullName evidence="4">Secreted protein</fullName>
    </recommendedName>
</protein>
<gene>
    <name evidence="2" type="ORF">ATANTOWER_025281</name>
</gene>
<evidence type="ECO:0000313" key="3">
    <source>
        <dbReference type="Proteomes" id="UP001345963"/>
    </source>
</evidence>
<feature type="signal peptide" evidence="1">
    <location>
        <begin position="1"/>
        <end position="22"/>
    </location>
</feature>
<evidence type="ECO:0000313" key="2">
    <source>
        <dbReference type="EMBL" id="MED6244830.1"/>
    </source>
</evidence>
<comment type="caution">
    <text evidence="2">The sequence shown here is derived from an EMBL/GenBank/DDBJ whole genome shotgun (WGS) entry which is preliminary data.</text>
</comment>
<feature type="chain" id="PRO_5046081572" description="Secreted protein" evidence="1">
    <location>
        <begin position="23"/>
        <end position="67"/>
    </location>
</feature>
<accession>A0ABU7B5C7</accession>
<dbReference type="Proteomes" id="UP001345963">
    <property type="component" value="Unassembled WGS sequence"/>
</dbReference>
<evidence type="ECO:0008006" key="4">
    <source>
        <dbReference type="Google" id="ProtNLM"/>
    </source>
</evidence>